<dbReference type="PATRIC" id="fig|1609969.3.peg.1380"/>
<evidence type="ECO:0000259" key="8">
    <source>
        <dbReference type="Pfam" id="PF13742"/>
    </source>
</evidence>
<dbReference type="GO" id="GO:0005737">
    <property type="term" value="C:cytoplasm"/>
    <property type="evidence" value="ECO:0007669"/>
    <property type="project" value="UniProtKB-SubCell"/>
</dbReference>
<dbReference type="CDD" id="cd04489">
    <property type="entry name" value="ExoVII_LU_OBF"/>
    <property type="match status" value="1"/>
</dbReference>
<comment type="catalytic activity">
    <reaction evidence="5 6">
        <text>Exonucleolytic cleavage in either 5'- to 3'- or 3'- to 5'-direction to yield nucleoside 5'-phosphates.</text>
        <dbReference type="EC" id="3.1.11.6"/>
    </reaction>
</comment>
<evidence type="ECO:0000256" key="1">
    <source>
        <dbReference type="ARBA" id="ARBA00022490"/>
    </source>
</evidence>
<evidence type="ECO:0000256" key="6">
    <source>
        <dbReference type="RuleBase" id="RU004355"/>
    </source>
</evidence>
<dbReference type="HAMAP" id="MF_00378">
    <property type="entry name" value="Exonuc_7_L"/>
    <property type="match status" value="1"/>
</dbReference>
<keyword evidence="3 5" id="KW-0378">Hydrolase</keyword>
<evidence type="ECO:0000256" key="4">
    <source>
        <dbReference type="ARBA" id="ARBA00022839"/>
    </source>
</evidence>
<organism evidence="9 10">
    <name type="scientific">Candidatus Omnitrophus magneticus</name>
    <dbReference type="NCBI Taxonomy" id="1609969"/>
    <lineage>
        <taxon>Bacteria</taxon>
        <taxon>Pseudomonadati</taxon>
        <taxon>Candidatus Omnitrophota</taxon>
        <taxon>Candidatus Omnitrophus</taxon>
    </lineage>
</organism>
<comment type="function">
    <text evidence="5">Bidirectionally degrades single-stranded DNA into large acid-insoluble oligonucleotides, which are then degraded further into small acid-soluble oligonucleotides.</text>
</comment>
<keyword evidence="1 5" id="KW-0963">Cytoplasm</keyword>
<reference evidence="9 10" key="1">
    <citation type="submission" date="2015-02" db="EMBL/GenBank/DDBJ databases">
        <title>Single-cell genomics of uncultivated deep-branching MTB reveals a conserved set of magnetosome genes.</title>
        <authorList>
            <person name="Kolinko S."/>
            <person name="Richter M."/>
            <person name="Glockner F.O."/>
            <person name="Brachmann A."/>
            <person name="Schuler D."/>
        </authorList>
    </citation>
    <scope>NUCLEOTIDE SEQUENCE [LARGE SCALE GENOMIC DNA]</scope>
    <source>
        <strain evidence="9">SKK-01</strain>
    </source>
</reference>
<feature type="domain" description="Exonuclease VII large subunit C-terminal" evidence="7">
    <location>
        <begin position="185"/>
        <end position="412"/>
    </location>
</feature>
<dbReference type="Pfam" id="PF13742">
    <property type="entry name" value="tRNA_anti_2"/>
    <property type="match status" value="1"/>
</dbReference>
<evidence type="ECO:0000313" key="10">
    <source>
        <dbReference type="Proteomes" id="UP000033428"/>
    </source>
</evidence>
<accession>A0A0F0CTI7</accession>
<dbReference type="Proteomes" id="UP000033428">
    <property type="component" value="Unassembled WGS sequence"/>
</dbReference>
<evidence type="ECO:0000313" key="9">
    <source>
        <dbReference type="EMBL" id="KJJ84846.1"/>
    </source>
</evidence>
<dbReference type="InterPro" id="IPR020579">
    <property type="entry name" value="Exonuc_VII_lsu_C"/>
</dbReference>
<dbReference type="GO" id="GO:0009318">
    <property type="term" value="C:exodeoxyribonuclease VII complex"/>
    <property type="evidence" value="ECO:0007669"/>
    <property type="project" value="UniProtKB-UniRule"/>
</dbReference>
<keyword evidence="4 5" id="KW-0269">Exonuclease</keyword>
<evidence type="ECO:0000256" key="2">
    <source>
        <dbReference type="ARBA" id="ARBA00022722"/>
    </source>
</evidence>
<sequence length="476" mass="53605">MIEDNLFFKNENADASETKNLFSSGKKSKPRKVSAKKYLIEGASSNRDVFQNSNIGNVAVDIGLKPRVYTVTEITRRARVLMEEAFPAVWISGEVSNYKSHSSGHLYFSLKDDTSILKCVFFRSANARLKFDLNDGMLVLCFGRISVYEKQGQYQLYVEAIEPLGAGALSLAFEKLKNDLRKEGLFDENHKKKIPFLPKKIGIVTSITGAAIRDILQILFRRFHNVHVVIYPVKVQGEGSENEIASAIAALNEYNKYFIEKFTREDVIDVMIVARGGGSLEDLWAFNMEEVARAVFASHIPVISAVGHEIDFTICDFVSDLRAPTPSAAAELVVSEKNILLENISAIEKRLDSILFKHIASLDDKVRSLSESYVMRAPCNTILQRLQEIDDFEKKMKISISHFYEVKKTGMERLFDKLEVLSPRNILNRGYSITFKEGKVVKKFEEIKKGDRLVTALSRGSVESTADKMSLGKDNI</sequence>
<name>A0A0F0CTI7_9BACT</name>
<keyword evidence="2 5" id="KW-0540">Nuclease</keyword>
<dbReference type="Pfam" id="PF02601">
    <property type="entry name" value="Exonuc_VII_L"/>
    <property type="match status" value="1"/>
</dbReference>
<keyword evidence="10" id="KW-1185">Reference proteome</keyword>
<comment type="subcellular location">
    <subcellularLocation>
        <location evidence="5 6">Cytoplasm</location>
    </subcellularLocation>
</comment>
<dbReference type="EC" id="3.1.11.6" evidence="5"/>
<dbReference type="AlphaFoldDB" id="A0A0F0CTI7"/>
<evidence type="ECO:0000256" key="3">
    <source>
        <dbReference type="ARBA" id="ARBA00022801"/>
    </source>
</evidence>
<evidence type="ECO:0000259" key="7">
    <source>
        <dbReference type="Pfam" id="PF02601"/>
    </source>
</evidence>
<dbReference type="PANTHER" id="PTHR30008:SF0">
    <property type="entry name" value="EXODEOXYRIBONUCLEASE 7 LARGE SUBUNIT"/>
    <property type="match status" value="1"/>
</dbReference>
<proteinExistence type="inferred from homology"/>
<gene>
    <name evidence="5" type="primary">xseA</name>
    <name evidence="9" type="ORF">OMAG_001293</name>
</gene>
<feature type="domain" description="OB-fold nucleic acid binding" evidence="8">
    <location>
        <begin position="69"/>
        <end position="162"/>
    </location>
</feature>
<protein>
    <recommendedName>
        <fullName evidence="5">Exodeoxyribonuclease 7 large subunit</fullName>
        <ecNumber evidence="5">3.1.11.6</ecNumber>
    </recommendedName>
    <alternativeName>
        <fullName evidence="5">Exodeoxyribonuclease VII large subunit</fullName>
        <shortName evidence="5">Exonuclease VII large subunit</shortName>
    </alternativeName>
</protein>
<evidence type="ECO:0000256" key="5">
    <source>
        <dbReference type="HAMAP-Rule" id="MF_00378"/>
    </source>
</evidence>
<dbReference type="PANTHER" id="PTHR30008">
    <property type="entry name" value="EXODEOXYRIBONUCLEASE 7 LARGE SUBUNIT"/>
    <property type="match status" value="1"/>
</dbReference>
<comment type="similarity">
    <text evidence="5 6">Belongs to the XseA family.</text>
</comment>
<dbReference type="InterPro" id="IPR003753">
    <property type="entry name" value="Exonuc_VII_L"/>
</dbReference>
<dbReference type="NCBIfam" id="TIGR00237">
    <property type="entry name" value="xseA"/>
    <property type="match status" value="1"/>
</dbReference>
<dbReference type="GO" id="GO:0003676">
    <property type="term" value="F:nucleic acid binding"/>
    <property type="evidence" value="ECO:0007669"/>
    <property type="project" value="InterPro"/>
</dbReference>
<comment type="subunit">
    <text evidence="5">Heterooligomer composed of large and small subunits.</text>
</comment>
<dbReference type="GO" id="GO:0006308">
    <property type="term" value="P:DNA catabolic process"/>
    <property type="evidence" value="ECO:0007669"/>
    <property type="project" value="UniProtKB-UniRule"/>
</dbReference>
<comment type="caution">
    <text evidence="9">The sequence shown here is derived from an EMBL/GenBank/DDBJ whole genome shotgun (WGS) entry which is preliminary data.</text>
</comment>
<dbReference type="GO" id="GO:0008855">
    <property type="term" value="F:exodeoxyribonuclease VII activity"/>
    <property type="evidence" value="ECO:0007669"/>
    <property type="project" value="UniProtKB-UniRule"/>
</dbReference>
<dbReference type="InterPro" id="IPR025824">
    <property type="entry name" value="OB-fold_nuc-bd_dom"/>
</dbReference>
<dbReference type="EMBL" id="JYNY01000249">
    <property type="protein sequence ID" value="KJJ84846.1"/>
    <property type="molecule type" value="Genomic_DNA"/>
</dbReference>